<evidence type="ECO:0000313" key="11">
    <source>
        <dbReference type="Proteomes" id="UP001620645"/>
    </source>
</evidence>
<protein>
    <recommendedName>
        <fullName evidence="7">Metalloendopeptidase</fullName>
        <ecNumber evidence="7">3.4.24.-</ecNumber>
    </recommendedName>
</protein>
<evidence type="ECO:0000256" key="4">
    <source>
        <dbReference type="ARBA" id="ARBA00022833"/>
    </source>
</evidence>
<evidence type="ECO:0000256" key="8">
    <source>
        <dbReference type="SAM" id="MobiDB-lite"/>
    </source>
</evidence>
<keyword evidence="2 6" id="KW-0479">Metal-binding</keyword>
<keyword evidence="5 7" id="KW-0482">Metalloprotease</keyword>
<dbReference type="EC" id="3.4.24.-" evidence="7"/>
<dbReference type="PROSITE" id="PS01186">
    <property type="entry name" value="EGF_2"/>
    <property type="match status" value="1"/>
</dbReference>
<feature type="region of interest" description="Disordered" evidence="8">
    <location>
        <begin position="19"/>
        <end position="59"/>
    </location>
</feature>
<dbReference type="InterPro" id="IPR024079">
    <property type="entry name" value="MetalloPept_cat_dom_sf"/>
</dbReference>
<dbReference type="GO" id="GO:0006508">
    <property type="term" value="P:proteolysis"/>
    <property type="evidence" value="ECO:0007669"/>
    <property type="project" value="UniProtKB-KW"/>
</dbReference>
<evidence type="ECO:0000313" key="10">
    <source>
        <dbReference type="EMBL" id="KAL3076357.1"/>
    </source>
</evidence>
<feature type="domain" description="Peptidase M12A" evidence="9">
    <location>
        <begin position="257"/>
        <end position="342"/>
    </location>
</feature>
<dbReference type="PANTHER" id="PTHR10127">
    <property type="entry name" value="DISCOIDIN, CUB, EGF, LAMININ , AND ZINC METALLOPROTEASE DOMAIN CONTAINING"/>
    <property type="match status" value="1"/>
</dbReference>
<dbReference type="InterPro" id="IPR001506">
    <property type="entry name" value="Peptidase_M12A"/>
</dbReference>
<dbReference type="Pfam" id="PF01400">
    <property type="entry name" value="Astacin"/>
    <property type="match status" value="1"/>
</dbReference>
<name>A0ABD2I826_HETSC</name>
<proteinExistence type="predicted"/>
<dbReference type="GO" id="GO:0008270">
    <property type="term" value="F:zinc ion binding"/>
    <property type="evidence" value="ECO:0007669"/>
    <property type="project" value="UniProtKB-UniRule"/>
</dbReference>
<dbReference type="InterPro" id="IPR000742">
    <property type="entry name" value="EGF"/>
</dbReference>
<evidence type="ECO:0000256" key="1">
    <source>
        <dbReference type="ARBA" id="ARBA00022670"/>
    </source>
</evidence>
<dbReference type="PRINTS" id="PR00480">
    <property type="entry name" value="ASTACIN"/>
</dbReference>
<reference evidence="10 11" key="1">
    <citation type="submission" date="2024-10" db="EMBL/GenBank/DDBJ databases">
        <authorList>
            <person name="Kim D."/>
        </authorList>
    </citation>
    <scope>NUCLEOTIDE SEQUENCE [LARGE SCALE GENOMIC DNA]</scope>
    <source>
        <strain evidence="10">Taebaek</strain>
    </source>
</reference>
<dbReference type="EMBL" id="JBICCN010000336">
    <property type="protein sequence ID" value="KAL3076357.1"/>
    <property type="molecule type" value="Genomic_DNA"/>
</dbReference>
<keyword evidence="3 7" id="KW-0378">Hydrolase</keyword>
<dbReference type="Proteomes" id="UP001620645">
    <property type="component" value="Unassembled WGS sequence"/>
</dbReference>
<dbReference type="AlphaFoldDB" id="A0ABD2I826"/>
<accession>A0ABD2I826</accession>
<dbReference type="SUPFAM" id="SSF55486">
    <property type="entry name" value="Metalloproteases ('zincins'), catalytic domain"/>
    <property type="match status" value="1"/>
</dbReference>
<gene>
    <name evidence="10" type="ORF">niasHS_011776</name>
</gene>
<evidence type="ECO:0000256" key="2">
    <source>
        <dbReference type="ARBA" id="ARBA00022723"/>
    </source>
</evidence>
<comment type="caution">
    <text evidence="10">The sequence shown here is derived from an EMBL/GenBank/DDBJ whole genome shotgun (WGS) entry which is preliminary data.</text>
</comment>
<keyword evidence="11" id="KW-1185">Reference proteome</keyword>
<dbReference type="PROSITE" id="PS00022">
    <property type="entry name" value="EGF_1"/>
    <property type="match status" value="1"/>
</dbReference>
<sequence length="536" mass="61031">MQYNCQESFLRARSARLSEHAKTEQVVGRDGGRRKKSDERHRRLTAGARRAPTNQSTACGSRADFFRSRSLAPPTGRRSRVPEFSKRIINDTDLLPYQNDPNNTRRATPCIGKLWKERKRKQCGFQKARMGPTTSARDAMEKAIQFTVCGLKPEEVKNQRKKRQYHPYQKWTESPIKITFNKTALPKDGYQKWKDAIEIGAALIMEVTCVRFEFVDEMVEGENGIAIADTLTACGMSPVGRVGGWQFLQLGMTMSRHEQSRSDARDYVILRKNDGFSKTDHYTQNFGFPYDFGSVMHYRADGDHKNGLYDRITLPRFYQQTIGQMERISFKDAAIINRIYCKDSCKGHEDKCQNGGYLNPNDCTKCHCPDGYGGEYCKELEENLNCEDLSGIPRELLANQSAVLLMAEAKCNVKLIKSSKCRYAGNLFVEKRNPGSGTLQCYDAVKQKYNDCPCAGGEKKCLTEEKWSYDHFVCPILKVNGIQISKHPRYNWARIDIKAEGDTVSFWGYSKPETKEIIRVDEVHCLQAWAVAGGPK</sequence>
<evidence type="ECO:0000256" key="6">
    <source>
        <dbReference type="PROSITE-ProRule" id="PRU01211"/>
    </source>
</evidence>
<keyword evidence="1 7" id="KW-0645">Protease</keyword>
<comment type="caution">
    <text evidence="6">Lacks conserved residue(s) required for the propagation of feature annotation.</text>
</comment>
<evidence type="ECO:0000256" key="3">
    <source>
        <dbReference type="ARBA" id="ARBA00022801"/>
    </source>
</evidence>
<evidence type="ECO:0000259" key="9">
    <source>
        <dbReference type="PROSITE" id="PS51864"/>
    </source>
</evidence>
<evidence type="ECO:0000256" key="7">
    <source>
        <dbReference type="RuleBase" id="RU361183"/>
    </source>
</evidence>
<keyword evidence="4 6" id="KW-0862">Zinc</keyword>
<dbReference type="Gene3D" id="3.40.390.10">
    <property type="entry name" value="Collagenase (Catalytic Domain)"/>
    <property type="match status" value="1"/>
</dbReference>
<dbReference type="PROSITE" id="PS51864">
    <property type="entry name" value="ASTACIN"/>
    <property type="match status" value="1"/>
</dbReference>
<comment type="cofactor">
    <cofactor evidence="6 7">
        <name>Zn(2+)</name>
        <dbReference type="ChEBI" id="CHEBI:29105"/>
    </cofactor>
    <text evidence="6 7">Binds 1 zinc ion per subunit.</text>
</comment>
<organism evidence="10 11">
    <name type="scientific">Heterodera schachtii</name>
    <name type="common">Sugarbeet cyst nematode worm</name>
    <name type="synonym">Tylenchus schachtii</name>
    <dbReference type="NCBI Taxonomy" id="97005"/>
    <lineage>
        <taxon>Eukaryota</taxon>
        <taxon>Metazoa</taxon>
        <taxon>Ecdysozoa</taxon>
        <taxon>Nematoda</taxon>
        <taxon>Chromadorea</taxon>
        <taxon>Rhabditida</taxon>
        <taxon>Tylenchina</taxon>
        <taxon>Tylenchomorpha</taxon>
        <taxon>Tylenchoidea</taxon>
        <taxon>Heteroderidae</taxon>
        <taxon>Heteroderinae</taxon>
        <taxon>Heterodera</taxon>
    </lineage>
</organism>
<dbReference type="PANTHER" id="PTHR10127:SF780">
    <property type="entry name" value="METALLOENDOPEPTIDASE"/>
    <property type="match status" value="1"/>
</dbReference>
<evidence type="ECO:0000256" key="5">
    <source>
        <dbReference type="ARBA" id="ARBA00023049"/>
    </source>
</evidence>
<feature type="binding site" evidence="6">
    <location>
        <position position="257"/>
    </location>
    <ligand>
        <name>Zn(2+)</name>
        <dbReference type="ChEBI" id="CHEBI:29105"/>
        <note>catalytic</note>
    </ligand>
</feature>
<dbReference type="GO" id="GO:0004222">
    <property type="term" value="F:metalloendopeptidase activity"/>
    <property type="evidence" value="ECO:0007669"/>
    <property type="project" value="UniProtKB-UniRule"/>
</dbReference>